<gene>
    <name evidence="2" type="ORF">8FN_17</name>
</gene>
<organism evidence="2">
    <name type="scientific">uncultured planctomycete 8FN</name>
    <dbReference type="NCBI Taxonomy" id="455070"/>
    <lineage>
        <taxon>Bacteria</taxon>
        <taxon>Pseudomonadati</taxon>
        <taxon>Planctomycetota</taxon>
        <taxon>Planctomycetia</taxon>
        <taxon>Planctomycetales</taxon>
        <taxon>environmental samples</taxon>
    </lineage>
</organism>
<evidence type="ECO:0000313" key="2">
    <source>
        <dbReference type="EMBL" id="ABX10695.1"/>
    </source>
</evidence>
<reference evidence="2" key="1">
    <citation type="journal article" date="2007" name="ISME J.">
        <title>Fosmids of novel marine Planctomycetes from the Namibian and Oregon coast upwelling systems and their cross-comparison with planctomycete genomes.</title>
        <authorList>
            <person name="Woebken D."/>
            <person name="Teeling H."/>
            <person name="Wecker P."/>
            <person name="Dumitriu A."/>
            <person name="Kostadinov I."/>
            <person name="DeLong E.F."/>
            <person name="Amann R."/>
            <person name="Gloeckner F.O."/>
        </authorList>
    </citation>
    <scope>NUCLEOTIDE SEQUENCE</scope>
</reference>
<dbReference type="EMBL" id="EF591888">
    <property type="protein sequence ID" value="ABX10695.1"/>
    <property type="molecule type" value="Genomic_DNA"/>
</dbReference>
<proteinExistence type="predicted"/>
<sequence>MQTSTSIICCGKSGFQATGLPDSLQANRSSQQQDRIGLPLVKPPEICGNPDGRDWFDERSFDGWIDSLSDLGDLPTRQRLHCSKSGSPMTRFHFAS</sequence>
<name>A9LH18_9BACT</name>
<accession>A9LH18</accession>
<evidence type="ECO:0000256" key="1">
    <source>
        <dbReference type="SAM" id="MobiDB-lite"/>
    </source>
</evidence>
<protein>
    <submittedName>
        <fullName evidence="2">Uncharacterized protein</fullName>
    </submittedName>
</protein>
<dbReference type="AlphaFoldDB" id="A9LH18"/>
<feature type="region of interest" description="Disordered" evidence="1">
    <location>
        <begin position="21"/>
        <end position="43"/>
    </location>
</feature>
<feature type="compositionally biased region" description="Polar residues" evidence="1">
    <location>
        <begin position="24"/>
        <end position="34"/>
    </location>
</feature>